<sequence length="73" mass="7566">MLRSDDHASLNPGYWVIYAPGPFAGGKEAVAFCAAKGRTGSGDCVGRYLSDAAADRVYVCHPQGGGSGRCTRS</sequence>
<keyword evidence="2" id="KW-1185">Reference proteome</keyword>
<organism evidence="1 2">
    <name type="scientific">Streptomyces tardus</name>
    <dbReference type="NCBI Taxonomy" id="2780544"/>
    <lineage>
        <taxon>Bacteria</taxon>
        <taxon>Bacillati</taxon>
        <taxon>Actinomycetota</taxon>
        <taxon>Actinomycetes</taxon>
        <taxon>Kitasatosporales</taxon>
        <taxon>Streptomycetaceae</taxon>
        <taxon>Streptomyces</taxon>
    </lineage>
</organism>
<accession>A0A949JG97</accession>
<protein>
    <submittedName>
        <fullName evidence="1">Uncharacterized protein</fullName>
    </submittedName>
</protein>
<name>A0A949JG97_9ACTN</name>
<dbReference type="Proteomes" id="UP000694501">
    <property type="component" value="Unassembled WGS sequence"/>
</dbReference>
<gene>
    <name evidence="1" type="ORF">JGS22_018585</name>
</gene>
<evidence type="ECO:0000313" key="2">
    <source>
        <dbReference type="Proteomes" id="UP000694501"/>
    </source>
</evidence>
<comment type="caution">
    <text evidence="1">The sequence shown here is derived from an EMBL/GenBank/DDBJ whole genome shotgun (WGS) entry which is preliminary data.</text>
</comment>
<reference evidence="1" key="1">
    <citation type="submission" date="2021-06" db="EMBL/GenBank/DDBJ databases">
        <title>Sequencing of actinobacteria type strains.</title>
        <authorList>
            <person name="Nguyen G.-S."/>
            <person name="Wentzel A."/>
        </authorList>
    </citation>
    <scope>NUCLEOTIDE SEQUENCE</scope>
    <source>
        <strain evidence="1">P38-E01</strain>
    </source>
</reference>
<dbReference type="AlphaFoldDB" id="A0A949JG97"/>
<evidence type="ECO:0000313" key="1">
    <source>
        <dbReference type="EMBL" id="MBU7599573.1"/>
    </source>
</evidence>
<dbReference type="EMBL" id="JAELVF020000001">
    <property type="protein sequence ID" value="MBU7599573.1"/>
    <property type="molecule type" value="Genomic_DNA"/>
</dbReference>
<proteinExistence type="predicted"/>
<dbReference type="RefSeq" id="WP_216815032.1">
    <property type="nucleotide sequence ID" value="NZ_JAELVF020000001.1"/>
</dbReference>